<comment type="caution">
    <text evidence="1">The sequence shown here is derived from an EMBL/GenBank/DDBJ whole genome shotgun (WGS) entry which is preliminary data.</text>
</comment>
<dbReference type="EMBL" id="JAADJF010000013">
    <property type="protein sequence ID" value="KAF4444499.1"/>
    <property type="molecule type" value="Genomic_DNA"/>
</dbReference>
<gene>
    <name evidence="1" type="ORF">FACUT_622</name>
</gene>
<keyword evidence="2" id="KW-1185">Reference proteome</keyword>
<dbReference type="OrthoDB" id="5096899at2759"/>
<evidence type="ECO:0000313" key="1">
    <source>
        <dbReference type="EMBL" id="KAF4444499.1"/>
    </source>
</evidence>
<dbReference type="AlphaFoldDB" id="A0A8H4K725"/>
<proteinExistence type="predicted"/>
<dbReference type="Proteomes" id="UP000536711">
    <property type="component" value="Unassembled WGS sequence"/>
</dbReference>
<reference evidence="1 2" key="1">
    <citation type="submission" date="2020-01" db="EMBL/GenBank/DDBJ databases">
        <title>Identification and distribution of gene clusters putatively required for synthesis of sphingolipid metabolism inhibitors in phylogenetically diverse species of the filamentous fungus Fusarium.</title>
        <authorList>
            <person name="Kim H.-S."/>
            <person name="Busman M."/>
            <person name="Brown D.W."/>
            <person name="Divon H."/>
            <person name="Uhlig S."/>
            <person name="Proctor R.H."/>
        </authorList>
    </citation>
    <scope>NUCLEOTIDE SEQUENCE [LARGE SCALE GENOMIC DNA]</scope>
    <source>
        <strain evidence="1 2">NRRL 13308</strain>
    </source>
</reference>
<accession>A0A8H4K725</accession>
<evidence type="ECO:0000313" key="2">
    <source>
        <dbReference type="Proteomes" id="UP000536711"/>
    </source>
</evidence>
<name>A0A8H4K725_9HYPO</name>
<protein>
    <submittedName>
        <fullName evidence="1">Uncharacterized protein</fullName>
    </submittedName>
</protein>
<organism evidence="1 2">
    <name type="scientific">Fusarium acutatum</name>
    <dbReference type="NCBI Taxonomy" id="78861"/>
    <lineage>
        <taxon>Eukaryota</taxon>
        <taxon>Fungi</taxon>
        <taxon>Dikarya</taxon>
        <taxon>Ascomycota</taxon>
        <taxon>Pezizomycotina</taxon>
        <taxon>Sordariomycetes</taxon>
        <taxon>Hypocreomycetidae</taxon>
        <taxon>Hypocreales</taxon>
        <taxon>Nectriaceae</taxon>
        <taxon>Fusarium</taxon>
        <taxon>Fusarium fujikuroi species complex</taxon>
    </lineage>
</organism>
<sequence>MRLFTKCDWMNNPTKNEIMITKEVSQPVISGGPMEELADDIEDIALETKDTQPDLALRIKGTSERLFLYDRFIRDMDHWFLREQRENARLIKDYIGRFRTIDAKLGDDLTTAVKDYNKKEWDA</sequence>